<dbReference type="Proteomes" id="UP000487268">
    <property type="component" value="Unassembled WGS sequence"/>
</dbReference>
<dbReference type="EMBL" id="WEGH01000002">
    <property type="protein sequence ID" value="MQY04517.1"/>
    <property type="molecule type" value="Genomic_DNA"/>
</dbReference>
<protein>
    <submittedName>
        <fullName evidence="6">Beta-glucosidase A</fullName>
        <ecNumber evidence="6">3.2.1.21</ecNumber>
    </submittedName>
</protein>
<keyword evidence="7" id="KW-1185">Reference proteome</keyword>
<evidence type="ECO:0000256" key="5">
    <source>
        <dbReference type="SAM" id="SignalP"/>
    </source>
</evidence>
<dbReference type="PANTHER" id="PTHR10353:SF36">
    <property type="entry name" value="LP05116P"/>
    <property type="match status" value="1"/>
</dbReference>
<dbReference type="InterPro" id="IPR001360">
    <property type="entry name" value="Glyco_hydro_1"/>
</dbReference>
<keyword evidence="5" id="KW-0732">Signal</keyword>
<keyword evidence="3 6" id="KW-0326">Glycosidase</keyword>
<comment type="caution">
    <text evidence="6">The sequence shown here is derived from an EMBL/GenBank/DDBJ whole genome shotgun (WGS) entry which is preliminary data.</text>
</comment>
<dbReference type="PANTHER" id="PTHR10353">
    <property type="entry name" value="GLYCOSYL HYDROLASE"/>
    <property type="match status" value="1"/>
</dbReference>
<feature type="chain" id="PRO_5029860157" evidence="5">
    <location>
        <begin position="32"/>
        <end position="441"/>
    </location>
</feature>
<dbReference type="GO" id="GO:0008422">
    <property type="term" value="F:beta-glucosidase activity"/>
    <property type="evidence" value="ECO:0007669"/>
    <property type="project" value="UniProtKB-EC"/>
</dbReference>
<proteinExistence type="inferred from homology"/>
<dbReference type="Pfam" id="PF00232">
    <property type="entry name" value="Glyco_hydro_1"/>
    <property type="match status" value="2"/>
</dbReference>
<accession>A0A7K0BTP6</accession>
<name>A0A7K0BTP6_9ACTN</name>
<evidence type="ECO:0000313" key="6">
    <source>
        <dbReference type="EMBL" id="MQY04517.1"/>
    </source>
</evidence>
<dbReference type="InterPro" id="IPR017853">
    <property type="entry name" value="GH"/>
</dbReference>
<comment type="similarity">
    <text evidence="1 4">Belongs to the glycosyl hydrolase 1 family.</text>
</comment>
<organism evidence="6 7">
    <name type="scientific">Actinomadura macrotermitis</name>
    <dbReference type="NCBI Taxonomy" id="2585200"/>
    <lineage>
        <taxon>Bacteria</taxon>
        <taxon>Bacillati</taxon>
        <taxon>Actinomycetota</taxon>
        <taxon>Actinomycetes</taxon>
        <taxon>Streptosporangiales</taxon>
        <taxon>Thermomonosporaceae</taxon>
        <taxon>Actinomadura</taxon>
    </lineage>
</organism>
<dbReference type="PROSITE" id="PS00653">
    <property type="entry name" value="GLYCOSYL_HYDROL_F1_2"/>
    <property type="match status" value="1"/>
</dbReference>
<dbReference type="RefSeq" id="WP_328594135.1">
    <property type="nucleotide sequence ID" value="NZ_WEGH01000002.1"/>
</dbReference>
<dbReference type="SUPFAM" id="SSF51445">
    <property type="entry name" value="(Trans)glycosidases"/>
    <property type="match status" value="1"/>
</dbReference>
<evidence type="ECO:0000256" key="3">
    <source>
        <dbReference type="ARBA" id="ARBA00023295"/>
    </source>
</evidence>
<dbReference type="PRINTS" id="PR00131">
    <property type="entry name" value="GLHYDRLASE1"/>
</dbReference>
<dbReference type="Gene3D" id="3.20.20.80">
    <property type="entry name" value="Glycosidases"/>
    <property type="match status" value="2"/>
</dbReference>
<dbReference type="AlphaFoldDB" id="A0A7K0BTP6"/>
<reference evidence="6 7" key="1">
    <citation type="submission" date="2019-10" db="EMBL/GenBank/DDBJ databases">
        <title>Actinomadura rubteroloni sp. nov. and Actinomadura macrotermitis sp. nov., isolated from the gut of fungus growing-termite Macrotermes natalensis.</title>
        <authorList>
            <person name="Benndorf R."/>
            <person name="Martin K."/>
            <person name="Kuefner M."/>
            <person name="De Beer W."/>
            <person name="Kaster A.-K."/>
            <person name="Vollmers J."/>
            <person name="Poulsen M."/>
            <person name="Beemelmanns C."/>
        </authorList>
    </citation>
    <scope>NUCLEOTIDE SEQUENCE [LARGE SCALE GENOMIC DNA]</scope>
    <source>
        <strain evidence="6 7">RB68</strain>
    </source>
</reference>
<feature type="signal peptide" evidence="5">
    <location>
        <begin position="1"/>
        <end position="31"/>
    </location>
</feature>
<sequence length="441" mass="49744">MSGRGHSPRTAPVLSALVLVAALFQALPAAAARPAIPPGFLWGVATSGFQSEGSFPDSNWTRYVARKATGVTDPYKDSVDFRHRYPQDIALAKGLGVKVFRTSLEWARIEPRRGVRDPRELAYYDDVVRRVRAAGMRPMLTLDHWVYPGWIADRGGWDDPRTGPDWLRNARFLVDRYKGQGVIWITFNEASQHLYHELRARPMSPAQLATMRDALLRTHRAAYDMIHRVDPGAPVTSNVAYGSVLNGLFDAALFNQITDKIDFIGVDYYYGANLENTTAVHSLTGEFWRIDPEPEGLYYVLRNYQRRLPRLPVYIVENGMPTDNGKARADGYTRADHLRDHVYWIQRAIADGVKVMGYNHWSLTDNYEWGSYRPRFGLYTVDVLKDPKLTRRPTDGVAAYRSIIANRGVPSGYVPKQRPGWCSVEDPVATCLARPPAPPAP</sequence>
<dbReference type="InterPro" id="IPR033132">
    <property type="entry name" value="GH_1_N_CS"/>
</dbReference>
<evidence type="ECO:0000313" key="7">
    <source>
        <dbReference type="Proteomes" id="UP000487268"/>
    </source>
</evidence>
<evidence type="ECO:0000256" key="2">
    <source>
        <dbReference type="ARBA" id="ARBA00022801"/>
    </source>
</evidence>
<dbReference type="EC" id="3.2.1.21" evidence="6"/>
<gene>
    <name evidence="6" type="primary">bglA_2</name>
    <name evidence="6" type="ORF">ACRB68_25710</name>
</gene>
<evidence type="ECO:0000256" key="4">
    <source>
        <dbReference type="RuleBase" id="RU003690"/>
    </source>
</evidence>
<evidence type="ECO:0000256" key="1">
    <source>
        <dbReference type="ARBA" id="ARBA00010838"/>
    </source>
</evidence>
<keyword evidence="2 6" id="KW-0378">Hydrolase</keyword>
<dbReference type="GO" id="GO:0005975">
    <property type="term" value="P:carbohydrate metabolic process"/>
    <property type="evidence" value="ECO:0007669"/>
    <property type="project" value="InterPro"/>
</dbReference>